<evidence type="ECO:0000256" key="4">
    <source>
        <dbReference type="ARBA" id="ARBA00023316"/>
    </source>
</evidence>
<dbReference type="CDD" id="cd14485">
    <property type="entry name" value="mltA_like_LT_A"/>
    <property type="match status" value="1"/>
</dbReference>
<keyword evidence="4" id="KW-0961">Cell wall biogenesis/degradation</keyword>
<dbReference type="PROSITE" id="PS51257">
    <property type="entry name" value="PROKAR_LIPOPROTEIN"/>
    <property type="match status" value="1"/>
</dbReference>
<keyword evidence="8" id="KW-1185">Reference proteome</keyword>
<dbReference type="GO" id="GO:0008933">
    <property type="term" value="F:peptidoglycan lytic transglycosylase activity"/>
    <property type="evidence" value="ECO:0007669"/>
    <property type="project" value="TreeGrafter"/>
</dbReference>
<accession>A0A4P2VME8</accession>
<dbReference type="SMART" id="SM00925">
    <property type="entry name" value="MltA"/>
    <property type="match status" value="1"/>
</dbReference>
<dbReference type="CDD" id="cd14668">
    <property type="entry name" value="mlta_B"/>
    <property type="match status" value="1"/>
</dbReference>
<dbReference type="AlphaFoldDB" id="A0A4P2VME8"/>
<dbReference type="Gene3D" id="2.40.40.10">
    <property type="entry name" value="RlpA-like domain"/>
    <property type="match status" value="1"/>
</dbReference>
<evidence type="ECO:0000256" key="5">
    <source>
        <dbReference type="ARBA" id="ARBA00030918"/>
    </source>
</evidence>
<dbReference type="InterPro" id="IPR005300">
    <property type="entry name" value="MltA_B"/>
</dbReference>
<dbReference type="Pfam" id="PF03562">
    <property type="entry name" value="MltA"/>
    <property type="match status" value="1"/>
</dbReference>
<dbReference type="InterPro" id="IPR010611">
    <property type="entry name" value="3D_dom"/>
</dbReference>
<dbReference type="GO" id="GO:0019867">
    <property type="term" value="C:outer membrane"/>
    <property type="evidence" value="ECO:0007669"/>
    <property type="project" value="InterPro"/>
</dbReference>
<evidence type="ECO:0000313" key="8">
    <source>
        <dbReference type="Proteomes" id="UP000291236"/>
    </source>
</evidence>
<evidence type="ECO:0000256" key="2">
    <source>
        <dbReference type="ARBA" id="ARBA00012587"/>
    </source>
</evidence>
<dbReference type="Pfam" id="PF06725">
    <property type="entry name" value="3D"/>
    <property type="match status" value="1"/>
</dbReference>
<evidence type="ECO:0000313" key="7">
    <source>
        <dbReference type="EMBL" id="BBH53204.1"/>
    </source>
</evidence>
<dbReference type="EMBL" id="AP019368">
    <property type="protein sequence ID" value="BBH53204.1"/>
    <property type="molecule type" value="Genomic_DNA"/>
</dbReference>
<reference evidence="7 8" key="1">
    <citation type="submission" date="2018-12" db="EMBL/GenBank/DDBJ databases">
        <title>Rubrispira sanarue gen. nov., sp., nov., a member of the order Silvanigrellales, isolated from a brackish lake in Hamamatsu Japan.</title>
        <authorList>
            <person name="Maejima Y."/>
            <person name="Iino T."/>
            <person name="Muraguchi Y."/>
            <person name="Fukuda K."/>
            <person name="Nojiri H."/>
            <person name="Ohkuma M."/>
            <person name="Moriuchi R."/>
            <person name="Dohra H."/>
            <person name="Kimbara K."/>
            <person name="Shintani M."/>
        </authorList>
    </citation>
    <scope>NUCLEOTIDE SEQUENCE [LARGE SCALE GENOMIC DNA]</scope>
    <source>
        <strain evidence="7 8">RF1110005</strain>
    </source>
</reference>
<organism evidence="7 8">
    <name type="scientific">Fluviispira sanaruensis</name>
    <dbReference type="NCBI Taxonomy" id="2493639"/>
    <lineage>
        <taxon>Bacteria</taxon>
        <taxon>Pseudomonadati</taxon>
        <taxon>Bdellovibrionota</taxon>
        <taxon>Oligoflexia</taxon>
        <taxon>Silvanigrellales</taxon>
        <taxon>Silvanigrellaceae</taxon>
        <taxon>Fluviispira</taxon>
    </lineage>
</organism>
<dbReference type="InterPro" id="IPR036908">
    <property type="entry name" value="RlpA-like_sf"/>
</dbReference>
<dbReference type="PANTHER" id="PTHR30124:SF0">
    <property type="entry name" value="MEMBRANE-BOUND LYTIC MUREIN TRANSGLYCOSYLASE A"/>
    <property type="match status" value="1"/>
</dbReference>
<feature type="domain" description="Lytic transglycosylase MltA" evidence="6">
    <location>
        <begin position="130"/>
        <end position="288"/>
    </location>
</feature>
<dbReference type="GO" id="GO:0004553">
    <property type="term" value="F:hydrolase activity, hydrolyzing O-glycosyl compounds"/>
    <property type="evidence" value="ECO:0007669"/>
    <property type="project" value="InterPro"/>
</dbReference>
<name>A0A4P2VME8_FLUSA</name>
<evidence type="ECO:0000259" key="6">
    <source>
        <dbReference type="SMART" id="SM00925"/>
    </source>
</evidence>
<dbReference type="GO" id="GO:0009254">
    <property type="term" value="P:peptidoglycan turnover"/>
    <property type="evidence" value="ECO:0007669"/>
    <property type="project" value="InterPro"/>
</dbReference>
<proteinExistence type="predicted"/>
<dbReference type="GO" id="GO:0071555">
    <property type="term" value="P:cell wall organization"/>
    <property type="evidence" value="ECO:0007669"/>
    <property type="project" value="UniProtKB-KW"/>
</dbReference>
<dbReference type="GO" id="GO:0009253">
    <property type="term" value="P:peptidoglycan catabolic process"/>
    <property type="evidence" value="ECO:0007669"/>
    <property type="project" value="TreeGrafter"/>
</dbReference>
<dbReference type="RefSeq" id="WP_172603846.1">
    <property type="nucleotide sequence ID" value="NZ_AP019368.1"/>
</dbReference>
<protein>
    <recommendedName>
        <fullName evidence="2">peptidoglycan lytic exotransglycosylase</fullName>
        <ecNumber evidence="2">4.2.2.n1</ecNumber>
    </recommendedName>
    <alternativeName>
        <fullName evidence="5">Murein hydrolase A</fullName>
    </alternativeName>
</protein>
<evidence type="ECO:0000256" key="1">
    <source>
        <dbReference type="ARBA" id="ARBA00001420"/>
    </source>
</evidence>
<dbReference type="EC" id="4.2.2.n1" evidence="2"/>
<dbReference type="PANTHER" id="PTHR30124">
    <property type="entry name" value="MEMBRANE-BOUND LYTIC MUREIN TRANSGLYCOSYLASE A"/>
    <property type="match status" value="1"/>
</dbReference>
<dbReference type="Gene3D" id="2.40.240.50">
    <property type="entry name" value="Barwin-like endoglucanases"/>
    <property type="match status" value="1"/>
</dbReference>
<dbReference type="InterPro" id="IPR026044">
    <property type="entry name" value="MltA"/>
</dbReference>
<evidence type="ECO:0000256" key="3">
    <source>
        <dbReference type="ARBA" id="ARBA00023239"/>
    </source>
</evidence>
<dbReference type="SUPFAM" id="SSF50685">
    <property type="entry name" value="Barwin-like endoglucanases"/>
    <property type="match status" value="1"/>
</dbReference>
<sequence length="398" mass="45940">MLQTKKISTLLFFILLIISCKTVQEKDKYYFKKEDWEDVPINEGENKKETLITSLENNIKWLSKKSNNSYFQLKDIKFTTESYLCSSKKLLESLQNSENILISLKNNFDIYKVYSNDNQDILYTGYYIPIAEASEKHSKIYQTPVYKTPQDLVSVYLQDFNPIYKGKILRGRVLKNQLIPYWTREEIVDKQVLSRKNLEIAWVKNKVDLFFIEIQGSGLLTYENGKKKYIHYSSQNGRDYSPIGALLFKEGHLEKSKITMQSIREWLERNPNEKSRVLNYNKSFVFFNLENDGPFGNINVKLTEERSIAADQSIFPAGTLTLLDFKMPPSLKAETNLQDLQPEQFRQLAFVQDTGGAIKGAQRIDVFWGEGSSAGEIAGVTQQNGNMFILVPKNVCNP</sequence>
<dbReference type="KEGG" id="sbf:JCM31447_16470"/>
<comment type="catalytic activity">
    <reaction evidence="1">
        <text>Exolytic cleavage of the (1-&gt;4)-beta-glycosidic linkage between N-acetylmuramic acid (MurNAc) and N-acetylglucosamine (GlcNAc) residues in peptidoglycan, from either the reducing or the non-reducing ends of the peptidoglycan chains, with concomitant formation of a 1,6-anhydrobond in the MurNAc residue.</text>
        <dbReference type="EC" id="4.2.2.n1"/>
    </reaction>
</comment>
<keyword evidence="3" id="KW-0456">Lyase</keyword>
<dbReference type="PIRSF" id="PIRSF019422">
    <property type="entry name" value="MltA"/>
    <property type="match status" value="1"/>
</dbReference>
<dbReference type="Proteomes" id="UP000291236">
    <property type="component" value="Chromosome"/>
</dbReference>
<gene>
    <name evidence="7" type="ORF">JCM31447_16470</name>
</gene>